<dbReference type="FunFam" id="3.30.70.920:FF:000010">
    <property type="entry name" value="ArsR family transcriptional regulator"/>
    <property type="match status" value="1"/>
</dbReference>
<dbReference type="PROSITE" id="PS00519">
    <property type="entry name" value="HTH_ASNC_1"/>
    <property type="match status" value="1"/>
</dbReference>
<dbReference type="InterPro" id="IPR011008">
    <property type="entry name" value="Dimeric_a/b-barrel"/>
</dbReference>
<dbReference type="CDD" id="cd00090">
    <property type="entry name" value="HTH_ARSR"/>
    <property type="match status" value="1"/>
</dbReference>
<dbReference type="OrthoDB" id="166264at2"/>
<dbReference type="InterPro" id="IPR011991">
    <property type="entry name" value="ArsR-like_HTH"/>
</dbReference>
<dbReference type="Proteomes" id="UP000294952">
    <property type="component" value="Unassembled WGS sequence"/>
</dbReference>
<proteinExistence type="predicted"/>
<feature type="domain" description="HTH asnC-type" evidence="4">
    <location>
        <begin position="54"/>
        <end position="115"/>
    </location>
</feature>
<dbReference type="GO" id="GO:0043565">
    <property type="term" value="F:sequence-specific DNA binding"/>
    <property type="evidence" value="ECO:0007669"/>
    <property type="project" value="InterPro"/>
</dbReference>
<name>A0A4R5XCG6_9MYCO</name>
<evidence type="ECO:0000313" key="5">
    <source>
        <dbReference type="EMBL" id="TDL11858.1"/>
    </source>
</evidence>
<dbReference type="InterPro" id="IPR019887">
    <property type="entry name" value="Tscrpt_reg_AsnC/Lrp_C"/>
</dbReference>
<organism evidence="5 6">
    <name type="scientific">Mycolicibacterium obuense</name>
    <dbReference type="NCBI Taxonomy" id="1807"/>
    <lineage>
        <taxon>Bacteria</taxon>
        <taxon>Bacillati</taxon>
        <taxon>Actinomycetota</taxon>
        <taxon>Actinomycetes</taxon>
        <taxon>Mycobacteriales</taxon>
        <taxon>Mycobacteriaceae</taxon>
        <taxon>Mycolicibacterium</taxon>
    </lineage>
</organism>
<dbReference type="SMART" id="SM00344">
    <property type="entry name" value="HTH_ASNC"/>
    <property type="match status" value="1"/>
</dbReference>
<evidence type="ECO:0000256" key="1">
    <source>
        <dbReference type="ARBA" id="ARBA00023015"/>
    </source>
</evidence>
<keyword evidence="2" id="KW-0238">DNA-binding</keyword>
<protein>
    <submittedName>
        <fullName evidence="5">Lrp/AsnC family transcriptional regulator</fullName>
    </submittedName>
</protein>
<dbReference type="InterPro" id="IPR036390">
    <property type="entry name" value="WH_DNA-bd_sf"/>
</dbReference>
<sequence>MSDAEVSRGVRWCHGPKAIGGRGPRTGRFHCISAASAPFLWQSRYVAAIIPFEPDRVDTAILKALQANGRQSIAELARHINMSHSAAAERVRRLEESGVISGYGAHVDPERLGFTILAFLRLRYPSSSYGPLHRLLADLPEVTEAHHVTGDDCFIMKVVATNMKHLEQISGRIGALGSVTTSVVYSSPLPPRPLLPPN</sequence>
<comment type="caution">
    <text evidence="5">The sequence shown here is derived from an EMBL/GenBank/DDBJ whole genome shotgun (WGS) entry which is preliminary data.</text>
</comment>
<dbReference type="InterPro" id="IPR019885">
    <property type="entry name" value="Tscrpt_reg_HTH_AsnC-type_CS"/>
</dbReference>
<dbReference type="PRINTS" id="PR00033">
    <property type="entry name" value="HTHASNC"/>
</dbReference>
<dbReference type="GO" id="GO:0043200">
    <property type="term" value="P:response to amino acid"/>
    <property type="evidence" value="ECO:0007669"/>
    <property type="project" value="TreeGrafter"/>
</dbReference>
<dbReference type="PANTHER" id="PTHR30154">
    <property type="entry name" value="LEUCINE-RESPONSIVE REGULATORY PROTEIN"/>
    <property type="match status" value="1"/>
</dbReference>
<keyword evidence="3" id="KW-0804">Transcription</keyword>
<dbReference type="InterPro" id="IPR036388">
    <property type="entry name" value="WH-like_DNA-bd_sf"/>
</dbReference>
<evidence type="ECO:0000256" key="3">
    <source>
        <dbReference type="ARBA" id="ARBA00023163"/>
    </source>
</evidence>
<dbReference type="Gene3D" id="1.10.10.10">
    <property type="entry name" value="Winged helix-like DNA-binding domain superfamily/Winged helix DNA-binding domain"/>
    <property type="match status" value="1"/>
</dbReference>
<dbReference type="PROSITE" id="PS50956">
    <property type="entry name" value="HTH_ASNC_2"/>
    <property type="match status" value="1"/>
</dbReference>
<keyword evidence="1" id="KW-0805">Transcription regulation</keyword>
<dbReference type="SUPFAM" id="SSF46785">
    <property type="entry name" value="Winged helix' DNA-binding domain"/>
    <property type="match status" value="1"/>
</dbReference>
<dbReference type="Pfam" id="PF13412">
    <property type="entry name" value="HTH_24"/>
    <property type="match status" value="1"/>
</dbReference>
<evidence type="ECO:0000256" key="2">
    <source>
        <dbReference type="ARBA" id="ARBA00023125"/>
    </source>
</evidence>
<evidence type="ECO:0000259" key="4">
    <source>
        <dbReference type="PROSITE" id="PS50956"/>
    </source>
</evidence>
<dbReference type="GO" id="GO:0005829">
    <property type="term" value="C:cytosol"/>
    <property type="evidence" value="ECO:0007669"/>
    <property type="project" value="TreeGrafter"/>
</dbReference>
<accession>A0A4R5XCG6</accession>
<dbReference type="EMBL" id="SDLP01000001">
    <property type="protein sequence ID" value="TDL11858.1"/>
    <property type="molecule type" value="Genomic_DNA"/>
</dbReference>
<evidence type="ECO:0000313" key="6">
    <source>
        <dbReference type="Proteomes" id="UP000294952"/>
    </source>
</evidence>
<dbReference type="InterPro" id="IPR019888">
    <property type="entry name" value="Tscrpt_reg_AsnC-like"/>
</dbReference>
<dbReference type="InterPro" id="IPR000485">
    <property type="entry name" value="AsnC-type_HTH_dom"/>
</dbReference>
<gene>
    <name evidence="5" type="ORF">EUA04_02425</name>
</gene>
<dbReference type="PANTHER" id="PTHR30154:SF53">
    <property type="entry name" value="HTH-TYPE TRANSCRIPTIONAL REGULATOR LRPC"/>
    <property type="match status" value="1"/>
</dbReference>
<dbReference type="AlphaFoldDB" id="A0A4R5XCG6"/>
<reference evidence="5 6" key="1">
    <citation type="submission" date="2019-01" db="EMBL/GenBank/DDBJ databases">
        <title>High-quality-draft genome sequences of five non-tuberculosis mycobacteriaceae isolated from a nosocomial environment.</title>
        <authorList>
            <person name="Tiago I."/>
            <person name="Alarico S."/>
            <person name="Pereira S.G."/>
            <person name="Coelho C."/>
            <person name="Maranha A."/>
            <person name="Empadinhas N."/>
        </authorList>
    </citation>
    <scope>NUCLEOTIDE SEQUENCE [LARGE SCALE GENOMIC DNA]</scope>
    <source>
        <strain evidence="5 6">22DIII</strain>
    </source>
</reference>
<dbReference type="Pfam" id="PF01037">
    <property type="entry name" value="AsnC_trans_reg"/>
    <property type="match status" value="1"/>
</dbReference>
<dbReference type="Gene3D" id="3.30.70.920">
    <property type="match status" value="1"/>
</dbReference>
<dbReference type="SUPFAM" id="SSF54909">
    <property type="entry name" value="Dimeric alpha+beta barrel"/>
    <property type="match status" value="1"/>
</dbReference>